<dbReference type="Pfam" id="PF06841">
    <property type="entry name" value="Phage_T4_gp19"/>
    <property type="match status" value="1"/>
</dbReference>
<dbReference type="AlphaFoldDB" id="A0A4S1XDC7"/>
<dbReference type="PANTHER" id="PTHR38009:SF1">
    <property type="entry name" value="CONSERVED HYPOTHETICAL PHAGE TAIL PROTEIN"/>
    <property type="match status" value="1"/>
</dbReference>
<dbReference type="NCBIfam" id="TIGR02241">
    <property type="entry name" value="conserved hypothetical phage tail region protein"/>
    <property type="match status" value="1"/>
</dbReference>
<protein>
    <submittedName>
        <fullName evidence="1">Phage tail protein</fullName>
    </submittedName>
</protein>
<reference evidence="1 2" key="1">
    <citation type="submission" date="2019-04" db="EMBL/GenBank/DDBJ databases">
        <title>Sphingomonas psychrotolerans sp. nov., isolated from soil in the Tianshan Mountains, Xinjiang, China.</title>
        <authorList>
            <person name="Luo Y."/>
            <person name="Sheng H."/>
        </authorList>
    </citation>
    <scope>NUCLEOTIDE SEQUENCE [LARGE SCALE GENOMIC DNA]</scope>
    <source>
        <strain evidence="1 2">ZFGT-11</strain>
    </source>
</reference>
<dbReference type="InterPro" id="IPR011747">
    <property type="entry name" value="CHP02241"/>
</dbReference>
<dbReference type="RefSeq" id="WP_135964190.1">
    <property type="nucleotide sequence ID" value="NZ_SRXT01000004.1"/>
</dbReference>
<evidence type="ECO:0000313" key="1">
    <source>
        <dbReference type="EMBL" id="TGX53687.1"/>
    </source>
</evidence>
<accession>A0A4S1XDC7</accession>
<keyword evidence="2" id="KW-1185">Reference proteome</keyword>
<organism evidence="1 2">
    <name type="scientific">Sphingomonas gei</name>
    <dbReference type="NCBI Taxonomy" id="1395960"/>
    <lineage>
        <taxon>Bacteria</taxon>
        <taxon>Pseudomonadati</taxon>
        <taxon>Pseudomonadota</taxon>
        <taxon>Alphaproteobacteria</taxon>
        <taxon>Sphingomonadales</taxon>
        <taxon>Sphingomonadaceae</taxon>
        <taxon>Sphingomonas</taxon>
    </lineage>
</organism>
<dbReference type="EMBL" id="SRXT01000004">
    <property type="protein sequence ID" value="TGX53687.1"/>
    <property type="molecule type" value="Genomic_DNA"/>
</dbReference>
<dbReference type="InterPro" id="IPR010667">
    <property type="entry name" value="Phage_T4_Gp19"/>
</dbReference>
<sequence length="200" mass="21564">MPLSWSKDLAEENRVPYGNFAFHLAIDPVEGSSFAPWGTTNAGLVGSFSEVSGIEAVMEHKVIKVGGHNYGTTMRAGPVTFGTVVLKRGIIRTQLLWRWWSVFTGADAEARGGGGVPIDGRPVRANRGHVLIGLVRAGDETQRVMDSKKLPEPAIALGWRLRNAMPVKFRVGDLNAKGTDVAVEELHLVHEGLEMAGVLG</sequence>
<gene>
    <name evidence="1" type="ORF">E5A73_12790</name>
</gene>
<dbReference type="OrthoDB" id="9799891at2"/>
<dbReference type="Proteomes" id="UP000306147">
    <property type="component" value="Unassembled WGS sequence"/>
</dbReference>
<dbReference type="GO" id="GO:0005198">
    <property type="term" value="F:structural molecule activity"/>
    <property type="evidence" value="ECO:0007669"/>
    <property type="project" value="InterPro"/>
</dbReference>
<evidence type="ECO:0000313" key="2">
    <source>
        <dbReference type="Proteomes" id="UP000306147"/>
    </source>
</evidence>
<comment type="caution">
    <text evidence="1">The sequence shown here is derived from an EMBL/GenBank/DDBJ whole genome shotgun (WGS) entry which is preliminary data.</text>
</comment>
<dbReference type="PANTHER" id="PTHR38009">
    <property type="entry name" value="CONSERVED HYPOTHETICAL PHAGE TAIL PROTEIN"/>
    <property type="match status" value="1"/>
</dbReference>
<proteinExistence type="predicted"/>
<name>A0A4S1XDC7_9SPHN</name>